<feature type="region of interest" description="Disordered" evidence="2">
    <location>
        <begin position="101"/>
        <end position="126"/>
    </location>
</feature>
<keyword evidence="1" id="KW-0863">Zinc-finger</keyword>
<name>A0A812LZH1_9DINO</name>
<dbReference type="SUPFAM" id="SSF57850">
    <property type="entry name" value="RING/U-box"/>
    <property type="match status" value="1"/>
</dbReference>
<dbReference type="Gene3D" id="3.30.40.10">
    <property type="entry name" value="Zinc/RING finger domain, C3HC4 (zinc finger)"/>
    <property type="match status" value="1"/>
</dbReference>
<sequence>MIVHELARRKNSTPSEGPAELRRPGPNLAEANLGECDICKKVMEAIRDVKTLPCKHRFHFDCIDGFHRRKLREEGDVNLPCFTCGAASHKSIASVVAERHRQKEQAADDRRREEERQAQAAQGHSKVNRRGALAALAQAALMEQKWVIIPSTNTTVEYDFWSMIMQNRDVCKALIHPER</sequence>
<gene>
    <name evidence="4" type="ORF">SNEC2469_LOCUS5329</name>
</gene>
<dbReference type="InterPro" id="IPR013083">
    <property type="entry name" value="Znf_RING/FYVE/PHD"/>
</dbReference>
<reference evidence="4" key="1">
    <citation type="submission" date="2021-02" db="EMBL/GenBank/DDBJ databases">
        <authorList>
            <person name="Dougan E. K."/>
            <person name="Rhodes N."/>
            <person name="Thang M."/>
            <person name="Chan C."/>
        </authorList>
    </citation>
    <scope>NUCLEOTIDE SEQUENCE</scope>
</reference>
<dbReference type="AlphaFoldDB" id="A0A812LZH1"/>
<feature type="region of interest" description="Disordered" evidence="2">
    <location>
        <begin position="1"/>
        <end position="26"/>
    </location>
</feature>
<accession>A0A812LZH1</accession>
<evidence type="ECO:0000256" key="2">
    <source>
        <dbReference type="SAM" id="MobiDB-lite"/>
    </source>
</evidence>
<evidence type="ECO:0000256" key="1">
    <source>
        <dbReference type="PROSITE-ProRule" id="PRU00175"/>
    </source>
</evidence>
<dbReference type="SMART" id="SM00184">
    <property type="entry name" value="RING"/>
    <property type="match status" value="1"/>
</dbReference>
<dbReference type="EMBL" id="CAJNJA010009997">
    <property type="protein sequence ID" value="CAE7252729.1"/>
    <property type="molecule type" value="Genomic_DNA"/>
</dbReference>
<organism evidence="4 5">
    <name type="scientific">Symbiodinium necroappetens</name>
    <dbReference type="NCBI Taxonomy" id="1628268"/>
    <lineage>
        <taxon>Eukaryota</taxon>
        <taxon>Sar</taxon>
        <taxon>Alveolata</taxon>
        <taxon>Dinophyceae</taxon>
        <taxon>Suessiales</taxon>
        <taxon>Symbiodiniaceae</taxon>
        <taxon>Symbiodinium</taxon>
    </lineage>
</organism>
<proteinExistence type="predicted"/>
<keyword evidence="5" id="KW-1185">Reference proteome</keyword>
<keyword evidence="1" id="KW-0862">Zinc</keyword>
<evidence type="ECO:0000313" key="4">
    <source>
        <dbReference type="EMBL" id="CAE7252729.1"/>
    </source>
</evidence>
<feature type="compositionally biased region" description="Basic and acidic residues" evidence="2">
    <location>
        <begin position="101"/>
        <end position="117"/>
    </location>
</feature>
<evidence type="ECO:0000313" key="5">
    <source>
        <dbReference type="Proteomes" id="UP000601435"/>
    </source>
</evidence>
<dbReference type="Proteomes" id="UP000601435">
    <property type="component" value="Unassembled WGS sequence"/>
</dbReference>
<dbReference type="GO" id="GO:0008270">
    <property type="term" value="F:zinc ion binding"/>
    <property type="evidence" value="ECO:0007669"/>
    <property type="project" value="UniProtKB-KW"/>
</dbReference>
<feature type="domain" description="RING-type" evidence="3">
    <location>
        <begin position="36"/>
        <end position="84"/>
    </location>
</feature>
<dbReference type="OrthoDB" id="414270at2759"/>
<dbReference type="PROSITE" id="PS50089">
    <property type="entry name" value="ZF_RING_2"/>
    <property type="match status" value="1"/>
</dbReference>
<protein>
    <recommendedName>
        <fullName evidence="3">RING-type domain-containing protein</fullName>
    </recommendedName>
</protein>
<dbReference type="InterPro" id="IPR001841">
    <property type="entry name" value="Znf_RING"/>
</dbReference>
<comment type="caution">
    <text evidence="4">The sequence shown here is derived from an EMBL/GenBank/DDBJ whole genome shotgun (WGS) entry which is preliminary data.</text>
</comment>
<dbReference type="Pfam" id="PF13639">
    <property type="entry name" value="zf-RING_2"/>
    <property type="match status" value="1"/>
</dbReference>
<keyword evidence="1" id="KW-0479">Metal-binding</keyword>
<evidence type="ECO:0000259" key="3">
    <source>
        <dbReference type="PROSITE" id="PS50089"/>
    </source>
</evidence>